<accession>A0ABS8SCU0</accession>
<sequence>MAQECRAVIGSIDLVKGRQLDSSMINHLDDARDQLECVALFLMKLRSMLKSSNTSSSGYPKMDLVLMRFHEYLLDNLLLKDETVLSFTVADEVKKFYYGLLLLILMNCMMSKCMGRHFNKLAQICGYCYGSFMEGRSIEETGLLLSDFPPQIESVKYRDMHQELKDLVKHVQDIKYVCFFSIRDYPPAWYYRLYLSDVEQLLKFVEAEKLNKGDEVYSLTTVTAMAYKACDLLIAMKRRCELADEMRRFLLTKRFLILIDDVWDTHICASKMLRMGVETILTTRLKECRHYAKCGKSTPLIFAIRR</sequence>
<evidence type="ECO:0000313" key="2">
    <source>
        <dbReference type="EMBL" id="MCD7456681.1"/>
    </source>
</evidence>
<evidence type="ECO:0000313" key="3">
    <source>
        <dbReference type="Proteomes" id="UP000823775"/>
    </source>
</evidence>
<protein>
    <recommendedName>
        <fullName evidence="1">NB-ARC domain-containing protein</fullName>
    </recommendedName>
</protein>
<feature type="domain" description="NB-ARC" evidence="1">
    <location>
        <begin position="235"/>
        <end position="294"/>
    </location>
</feature>
<dbReference type="InterPro" id="IPR002182">
    <property type="entry name" value="NB-ARC"/>
</dbReference>
<reference evidence="2 3" key="1">
    <citation type="journal article" date="2021" name="BMC Genomics">
        <title>Datura genome reveals duplications of psychoactive alkaloid biosynthetic genes and high mutation rate following tissue culture.</title>
        <authorList>
            <person name="Rajewski A."/>
            <person name="Carter-House D."/>
            <person name="Stajich J."/>
            <person name="Litt A."/>
        </authorList>
    </citation>
    <scope>NUCLEOTIDE SEQUENCE [LARGE SCALE GENOMIC DNA]</scope>
    <source>
        <strain evidence="2">AR-01</strain>
    </source>
</reference>
<dbReference type="InterPro" id="IPR027417">
    <property type="entry name" value="P-loop_NTPase"/>
</dbReference>
<organism evidence="2 3">
    <name type="scientific">Datura stramonium</name>
    <name type="common">Jimsonweed</name>
    <name type="synonym">Common thornapple</name>
    <dbReference type="NCBI Taxonomy" id="4076"/>
    <lineage>
        <taxon>Eukaryota</taxon>
        <taxon>Viridiplantae</taxon>
        <taxon>Streptophyta</taxon>
        <taxon>Embryophyta</taxon>
        <taxon>Tracheophyta</taxon>
        <taxon>Spermatophyta</taxon>
        <taxon>Magnoliopsida</taxon>
        <taxon>eudicotyledons</taxon>
        <taxon>Gunneridae</taxon>
        <taxon>Pentapetalae</taxon>
        <taxon>asterids</taxon>
        <taxon>lamiids</taxon>
        <taxon>Solanales</taxon>
        <taxon>Solanaceae</taxon>
        <taxon>Solanoideae</taxon>
        <taxon>Datureae</taxon>
        <taxon>Datura</taxon>
    </lineage>
</organism>
<keyword evidence="3" id="KW-1185">Reference proteome</keyword>
<dbReference type="Proteomes" id="UP000823775">
    <property type="component" value="Unassembled WGS sequence"/>
</dbReference>
<evidence type="ECO:0000259" key="1">
    <source>
        <dbReference type="Pfam" id="PF00931"/>
    </source>
</evidence>
<gene>
    <name evidence="2" type="ORF">HAX54_032737</name>
</gene>
<dbReference type="Gene3D" id="3.40.50.300">
    <property type="entry name" value="P-loop containing nucleotide triphosphate hydrolases"/>
    <property type="match status" value="1"/>
</dbReference>
<name>A0ABS8SCU0_DATST</name>
<dbReference type="EMBL" id="JACEIK010000417">
    <property type="protein sequence ID" value="MCD7456681.1"/>
    <property type="molecule type" value="Genomic_DNA"/>
</dbReference>
<proteinExistence type="predicted"/>
<comment type="caution">
    <text evidence="2">The sequence shown here is derived from an EMBL/GenBank/DDBJ whole genome shotgun (WGS) entry which is preliminary data.</text>
</comment>
<dbReference type="Pfam" id="PF00931">
    <property type="entry name" value="NB-ARC"/>
    <property type="match status" value="1"/>
</dbReference>